<dbReference type="InterPro" id="IPR004358">
    <property type="entry name" value="Sig_transdc_His_kin-like_C"/>
</dbReference>
<dbReference type="Gene3D" id="3.10.580.10">
    <property type="entry name" value="CBS-domain"/>
    <property type="match status" value="1"/>
</dbReference>
<dbReference type="SUPFAM" id="SSF55874">
    <property type="entry name" value="ATPase domain of HSP90 chaperone/DNA topoisomerase II/histidine kinase"/>
    <property type="match status" value="1"/>
</dbReference>
<keyword evidence="11" id="KW-0131">Cell cycle</keyword>
<evidence type="ECO:0000256" key="7">
    <source>
        <dbReference type="ARBA" id="ARBA00022777"/>
    </source>
</evidence>
<dbReference type="InterPro" id="IPR000644">
    <property type="entry name" value="CBS_dom"/>
</dbReference>
<evidence type="ECO:0000256" key="12">
    <source>
        <dbReference type="SAM" id="Coils"/>
    </source>
</evidence>
<name>A0A5K7ZNM3_9BACT</name>
<dbReference type="Gene3D" id="1.10.287.130">
    <property type="match status" value="1"/>
</dbReference>
<keyword evidence="12" id="KW-0175">Coiled coil</keyword>
<dbReference type="KEGG" id="dov:DSCO28_27310"/>
<dbReference type="CDD" id="cd00082">
    <property type="entry name" value="HisKA"/>
    <property type="match status" value="1"/>
</dbReference>
<keyword evidence="4" id="KW-0597">Phosphoprotein</keyword>
<feature type="domain" description="Histidine kinase" evidence="13">
    <location>
        <begin position="227"/>
        <end position="466"/>
    </location>
</feature>
<dbReference type="FunFam" id="1.10.287.130:FF:000038">
    <property type="entry name" value="Sensory transduction histidine kinase"/>
    <property type="match status" value="1"/>
</dbReference>
<evidence type="ECO:0000256" key="2">
    <source>
        <dbReference type="ARBA" id="ARBA00004370"/>
    </source>
</evidence>
<dbReference type="InterPro" id="IPR003661">
    <property type="entry name" value="HisK_dim/P_dom"/>
</dbReference>
<dbReference type="InterPro" id="IPR003594">
    <property type="entry name" value="HATPase_dom"/>
</dbReference>
<evidence type="ECO:0000256" key="1">
    <source>
        <dbReference type="ARBA" id="ARBA00000085"/>
    </source>
</evidence>
<dbReference type="SMART" id="SM00387">
    <property type="entry name" value="HATPase_c"/>
    <property type="match status" value="1"/>
</dbReference>
<sequence>MDRGNVVRPTNVAPQDFYDRSNQINIGDLKGNVQLANRNTKVSEIKKVFREDEPIKAVVIVSGKKPLGLVMNIHLDRTLSQRFGVALYYDKPIDAIMDVEPLIVDANIPVPEVADMAMNREKSKIFDHIIITEQGEVSGIVSVQDIMSAMSNIQHRYADAMNRVNEQLQKEIDERSKVEDELVTLNQELEERVAKRTSEIQESNQKLKNAVSVAEAANKAKSDFLSNMSHELRTPLNHIIGFTELVLGQHFGGLNETQSEYLTDVLNSSNHLLSLINDILDLSKIEAGKHELFISEIEIRPLLEKSIVMIKEKAQKHRIQITTEFDGVPEIIEGDARKIKQIMYNLLSNAVKFTGDNGRICLHAKRIADVSELPMHQCHPMISACEADLIEISVKDSGIGLKSDDRERIFNPFEQADSAKSRKYQGTGLGLSLTKKLVELHNGFIWVRSDGQGMGSDFRFILPSRQKAGNQAHPPVTFPADACPSIN</sequence>
<evidence type="ECO:0000313" key="14">
    <source>
        <dbReference type="EMBL" id="BBO82165.1"/>
    </source>
</evidence>
<evidence type="ECO:0000256" key="3">
    <source>
        <dbReference type="ARBA" id="ARBA00012438"/>
    </source>
</evidence>
<gene>
    <name evidence="14" type="ORF">DSCO28_27310</name>
</gene>
<dbReference type="InterPro" id="IPR036890">
    <property type="entry name" value="HATPase_C_sf"/>
</dbReference>
<keyword evidence="7" id="KW-0418">Kinase</keyword>
<evidence type="ECO:0000256" key="6">
    <source>
        <dbReference type="ARBA" id="ARBA00022741"/>
    </source>
</evidence>
<dbReference type="EC" id="2.7.13.3" evidence="3"/>
<keyword evidence="9" id="KW-0902">Two-component regulatory system</keyword>
<dbReference type="PANTHER" id="PTHR43047">
    <property type="entry name" value="TWO-COMPONENT HISTIDINE PROTEIN KINASE"/>
    <property type="match status" value="1"/>
</dbReference>
<dbReference type="SUPFAM" id="SSF47384">
    <property type="entry name" value="Homodimeric domain of signal transducing histidine kinase"/>
    <property type="match status" value="1"/>
</dbReference>
<comment type="subcellular location">
    <subcellularLocation>
        <location evidence="2">Membrane</location>
    </subcellularLocation>
</comment>
<dbReference type="PROSITE" id="PS50109">
    <property type="entry name" value="HIS_KIN"/>
    <property type="match status" value="1"/>
</dbReference>
<keyword evidence="10" id="KW-0472">Membrane</keyword>
<dbReference type="AlphaFoldDB" id="A0A5K7ZNM3"/>
<dbReference type="GO" id="GO:0000155">
    <property type="term" value="F:phosphorelay sensor kinase activity"/>
    <property type="evidence" value="ECO:0007669"/>
    <property type="project" value="InterPro"/>
</dbReference>
<dbReference type="GO" id="GO:0005524">
    <property type="term" value="F:ATP binding"/>
    <property type="evidence" value="ECO:0007669"/>
    <property type="project" value="UniProtKB-KW"/>
</dbReference>
<evidence type="ECO:0000256" key="9">
    <source>
        <dbReference type="ARBA" id="ARBA00023012"/>
    </source>
</evidence>
<dbReference type="CDD" id="cd16922">
    <property type="entry name" value="HATPase_EvgS-ArcB-TorS-like"/>
    <property type="match status" value="1"/>
</dbReference>
<evidence type="ECO:0000256" key="11">
    <source>
        <dbReference type="ARBA" id="ARBA00023306"/>
    </source>
</evidence>
<dbReference type="Pfam" id="PF02518">
    <property type="entry name" value="HATPase_c"/>
    <property type="match status" value="1"/>
</dbReference>
<dbReference type="GO" id="GO:0005886">
    <property type="term" value="C:plasma membrane"/>
    <property type="evidence" value="ECO:0007669"/>
    <property type="project" value="TreeGrafter"/>
</dbReference>
<dbReference type="Pfam" id="PF00512">
    <property type="entry name" value="HisKA"/>
    <property type="match status" value="1"/>
</dbReference>
<dbReference type="InterPro" id="IPR005467">
    <property type="entry name" value="His_kinase_dom"/>
</dbReference>
<evidence type="ECO:0000256" key="4">
    <source>
        <dbReference type="ARBA" id="ARBA00022553"/>
    </source>
</evidence>
<dbReference type="Pfam" id="PF00571">
    <property type="entry name" value="CBS"/>
    <property type="match status" value="1"/>
</dbReference>
<evidence type="ECO:0000256" key="10">
    <source>
        <dbReference type="ARBA" id="ARBA00023136"/>
    </source>
</evidence>
<comment type="catalytic activity">
    <reaction evidence="1">
        <text>ATP + protein L-histidine = ADP + protein N-phospho-L-histidine.</text>
        <dbReference type="EC" id="2.7.13.3"/>
    </reaction>
</comment>
<dbReference type="SMART" id="SM00388">
    <property type="entry name" value="HisKA"/>
    <property type="match status" value="1"/>
</dbReference>
<evidence type="ECO:0000259" key="13">
    <source>
        <dbReference type="PROSITE" id="PS50109"/>
    </source>
</evidence>
<reference evidence="14 15" key="1">
    <citation type="submission" date="2019-11" db="EMBL/GenBank/DDBJ databases">
        <title>Comparative genomics of hydrocarbon-degrading Desulfosarcina strains.</title>
        <authorList>
            <person name="Watanabe M."/>
            <person name="Kojima H."/>
            <person name="Fukui M."/>
        </authorList>
    </citation>
    <scope>NUCLEOTIDE SEQUENCE [LARGE SCALE GENOMIC DNA]</scope>
    <source>
        <strain evidence="14 15">28bB2T</strain>
    </source>
</reference>
<dbReference type="GO" id="GO:0009927">
    <property type="term" value="F:histidine phosphotransfer kinase activity"/>
    <property type="evidence" value="ECO:0007669"/>
    <property type="project" value="TreeGrafter"/>
</dbReference>
<dbReference type="InterPro" id="IPR046342">
    <property type="entry name" value="CBS_dom_sf"/>
</dbReference>
<dbReference type="RefSeq" id="WP_155310578.1">
    <property type="nucleotide sequence ID" value="NZ_AP021876.1"/>
</dbReference>
<evidence type="ECO:0000256" key="8">
    <source>
        <dbReference type="ARBA" id="ARBA00022840"/>
    </source>
</evidence>
<accession>A0A5K7ZNM3</accession>
<protein>
    <recommendedName>
        <fullName evidence="3">histidine kinase</fullName>
        <ecNumber evidence="3">2.7.13.3</ecNumber>
    </recommendedName>
</protein>
<dbReference type="Proteomes" id="UP000425960">
    <property type="component" value="Chromosome"/>
</dbReference>
<evidence type="ECO:0000256" key="5">
    <source>
        <dbReference type="ARBA" id="ARBA00022679"/>
    </source>
</evidence>
<keyword evidence="6" id="KW-0547">Nucleotide-binding</keyword>
<proteinExistence type="predicted"/>
<dbReference type="InterPro" id="IPR036097">
    <property type="entry name" value="HisK_dim/P_sf"/>
</dbReference>
<feature type="coiled-coil region" evidence="12">
    <location>
        <begin position="161"/>
        <end position="220"/>
    </location>
</feature>
<dbReference type="Gene3D" id="3.30.565.10">
    <property type="entry name" value="Histidine kinase-like ATPase, C-terminal domain"/>
    <property type="match status" value="1"/>
</dbReference>
<dbReference type="PRINTS" id="PR00344">
    <property type="entry name" value="BCTRLSENSOR"/>
</dbReference>
<keyword evidence="5" id="KW-0808">Transferase</keyword>
<keyword evidence="8" id="KW-0067">ATP-binding</keyword>
<dbReference type="PANTHER" id="PTHR43047:SF63">
    <property type="entry name" value="HISTIDINE KINASE"/>
    <property type="match status" value="1"/>
</dbReference>
<dbReference type="SUPFAM" id="SSF54631">
    <property type="entry name" value="CBS-domain pair"/>
    <property type="match status" value="1"/>
</dbReference>
<organism evidence="14 15">
    <name type="scientific">Desulfosarcina ovata subsp. sediminis</name>
    <dbReference type="NCBI Taxonomy" id="885957"/>
    <lineage>
        <taxon>Bacteria</taxon>
        <taxon>Pseudomonadati</taxon>
        <taxon>Thermodesulfobacteriota</taxon>
        <taxon>Desulfobacteria</taxon>
        <taxon>Desulfobacterales</taxon>
        <taxon>Desulfosarcinaceae</taxon>
        <taxon>Desulfosarcina</taxon>
    </lineage>
</organism>
<dbReference type="EMBL" id="AP021876">
    <property type="protein sequence ID" value="BBO82165.1"/>
    <property type="molecule type" value="Genomic_DNA"/>
</dbReference>
<evidence type="ECO:0000313" key="15">
    <source>
        <dbReference type="Proteomes" id="UP000425960"/>
    </source>
</evidence>
<dbReference type="FunFam" id="3.30.565.10:FF:000010">
    <property type="entry name" value="Sensor histidine kinase RcsC"/>
    <property type="match status" value="1"/>
</dbReference>